<evidence type="ECO:0000259" key="4">
    <source>
        <dbReference type="Pfam" id="PF25888"/>
    </source>
</evidence>
<dbReference type="Pfam" id="PF07261">
    <property type="entry name" value="DnaB_2"/>
    <property type="match status" value="1"/>
</dbReference>
<feature type="region of interest" description="Disordered" evidence="2">
    <location>
        <begin position="410"/>
        <end position="472"/>
    </location>
</feature>
<keyword evidence="6" id="KW-1185">Reference proteome</keyword>
<feature type="domain" description="Replicative helicase loading/DNA remodeling protein DnaB N-terminal winged helix" evidence="4">
    <location>
        <begin position="10"/>
        <end position="179"/>
    </location>
</feature>
<dbReference type="Proteomes" id="UP000717624">
    <property type="component" value="Unassembled WGS sequence"/>
</dbReference>
<dbReference type="Pfam" id="PF25888">
    <property type="entry name" value="WHD_DnaB"/>
    <property type="match status" value="1"/>
</dbReference>
<comment type="caution">
    <text evidence="5">The sequence shown here is derived from an EMBL/GenBank/DDBJ whole genome shotgun (WGS) entry which is preliminary data.</text>
</comment>
<gene>
    <name evidence="5" type="ORF">JOD01_003360</name>
</gene>
<evidence type="ECO:0000256" key="1">
    <source>
        <dbReference type="ARBA" id="ARBA00093462"/>
    </source>
</evidence>
<evidence type="ECO:0000256" key="2">
    <source>
        <dbReference type="SAM" id="MobiDB-lite"/>
    </source>
</evidence>
<dbReference type="EMBL" id="JAFBEB010000014">
    <property type="protein sequence ID" value="MBM7591709.1"/>
    <property type="molecule type" value="Genomic_DNA"/>
</dbReference>
<feature type="compositionally biased region" description="Basic and acidic residues" evidence="2">
    <location>
        <begin position="445"/>
        <end position="472"/>
    </location>
</feature>
<evidence type="ECO:0000259" key="3">
    <source>
        <dbReference type="Pfam" id="PF07261"/>
    </source>
</evidence>
<dbReference type="RefSeq" id="WP_204519406.1">
    <property type="nucleotide sequence ID" value="NZ_BAABIN010000012.1"/>
</dbReference>
<dbReference type="InterPro" id="IPR058660">
    <property type="entry name" value="WHD_DnaB"/>
</dbReference>
<feature type="domain" description="DnaB/C C-terminal" evidence="3">
    <location>
        <begin position="328"/>
        <end position="398"/>
    </location>
</feature>
<protein>
    <submittedName>
        <fullName evidence="5">Replication initiation and membrane attachment protein</fullName>
    </submittedName>
</protein>
<sequence length="487" mass="56210">MRLIWNELTPKDRYLVRVTRPLSFADAGFLTQLYLPIIGVEAFALYQSLVHEVNERSGAAAEHTHRGLMLMTSLPLNRLLTARERLEAMGLLEVRRRENSHGDYFYEYLVKPPLTPAEFFQDQLFSLMLLNQIENIRYQQLRSRYADPYGAELEREFEQSENITKSFHEVFYSLKPSEFEVEQGSERELFLAEIERNYPPAKLQSQPAPAANPQLSITSLRVNLPDNANPTEVLSNDNIQIFYKLLHFYQLDSWSLGYELSDWTLYKEDGSLDLEALRKRLQQKYVEDKLNRQVAVSDDEEMTQGKLPEPNGGTYARICRQLSPLALLEIVVGGRISRPFLERAEALIFTDGMPAEVVNVLLLHTLQSKNMELPRNYIETVRDSWKAKQISTVDEAIKLIMDRAAARNQAVERTEKSKKPAEFFPRRAGKPAVMQDKLPASIQRQLEREQDKGEAPERPIDEKGKTVMDDPELKALLEQLRRRQKGV</sequence>
<comment type="similarity">
    <text evidence="1">Belongs to the DnaB/DnaD family.</text>
</comment>
<dbReference type="InterPro" id="IPR006343">
    <property type="entry name" value="DnaB/C_C"/>
</dbReference>
<proteinExistence type="inferred from homology"/>
<organism evidence="5 6">
    <name type="scientific">Brevibacillus fulvus</name>
    <dbReference type="NCBI Taxonomy" id="1125967"/>
    <lineage>
        <taxon>Bacteria</taxon>
        <taxon>Bacillati</taxon>
        <taxon>Bacillota</taxon>
        <taxon>Bacilli</taxon>
        <taxon>Bacillales</taxon>
        <taxon>Paenibacillaceae</taxon>
        <taxon>Brevibacillus</taxon>
    </lineage>
</organism>
<evidence type="ECO:0000313" key="5">
    <source>
        <dbReference type="EMBL" id="MBM7591709.1"/>
    </source>
</evidence>
<feature type="compositionally biased region" description="Basic and acidic residues" evidence="2">
    <location>
        <begin position="410"/>
        <end position="425"/>
    </location>
</feature>
<accession>A0A939BVR3</accession>
<evidence type="ECO:0000313" key="6">
    <source>
        <dbReference type="Proteomes" id="UP000717624"/>
    </source>
</evidence>
<reference evidence="5" key="1">
    <citation type="submission" date="2021-01" db="EMBL/GenBank/DDBJ databases">
        <title>Genomic Encyclopedia of Type Strains, Phase IV (KMG-IV): sequencing the most valuable type-strain genomes for metagenomic binning, comparative biology and taxonomic classification.</title>
        <authorList>
            <person name="Goeker M."/>
        </authorList>
    </citation>
    <scope>NUCLEOTIDE SEQUENCE</scope>
    <source>
        <strain evidence="5">DSM 25523</strain>
    </source>
</reference>
<name>A0A939BVR3_9BACL</name>
<dbReference type="AlphaFoldDB" id="A0A939BVR3"/>